<dbReference type="Pfam" id="PF07980">
    <property type="entry name" value="SusD_RagB"/>
    <property type="match status" value="1"/>
</dbReference>
<gene>
    <name evidence="8" type="ORF">D2V05_07780</name>
    <name evidence="9" type="ORF">FQ017_07710</name>
</gene>
<evidence type="ECO:0000256" key="1">
    <source>
        <dbReference type="ARBA" id="ARBA00004442"/>
    </source>
</evidence>
<comment type="similarity">
    <text evidence="2">Belongs to the SusD family.</text>
</comment>
<comment type="subcellular location">
    <subcellularLocation>
        <location evidence="1">Cell outer membrane</location>
    </subcellularLocation>
</comment>
<evidence type="ECO:0000256" key="5">
    <source>
        <dbReference type="ARBA" id="ARBA00023237"/>
    </source>
</evidence>
<reference evidence="8 10" key="1">
    <citation type="submission" date="2018-08" db="EMBL/GenBank/DDBJ databases">
        <title>Proposal of Muricauda 72 sp.nov. and Muricauda NH166 sp.nov., isolated from seawater.</title>
        <authorList>
            <person name="Cheng H."/>
            <person name="Wu Y.-H."/>
            <person name="Guo L.-L."/>
            <person name="Xu X.-W."/>
        </authorList>
    </citation>
    <scope>NUCLEOTIDE SEQUENCE [LARGE SCALE GENOMIC DNA]</scope>
    <source>
        <strain evidence="8 10">72</strain>
    </source>
</reference>
<evidence type="ECO:0000313" key="11">
    <source>
        <dbReference type="Proteomes" id="UP000321621"/>
    </source>
</evidence>
<name>A0A3A1NIV3_9FLAO</name>
<feature type="domain" description="SusD-like N-terminal" evidence="7">
    <location>
        <begin position="34"/>
        <end position="218"/>
    </location>
</feature>
<dbReference type="CDD" id="cd08977">
    <property type="entry name" value="SusD"/>
    <property type="match status" value="1"/>
</dbReference>
<dbReference type="Proteomes" id="UP000321621">
    <property type="component" value="Unassembled WGS sequence"/>
</dbReference>
<keyword evidence="4" id="KW-0472">Membrane</keyword>
<dbReference type="EMBL" id="QXFI01000018">
    <property type="protein sequence ID" value="RIV45453.1"/>
    <property type="molecule type" value="Genomic_DNA"/>
</dbReference>
<dbReference type="AlphaFoldDB" id="A0A3A1NIV3"/>
<dbReference type="PROSITE" id="PS51257">
    <property type="entry name" value="PROKAR_LIPOPROTEIN"/>
    <property type="match status" value="1"/>
</dbReference>
<organism evidence="8 10">
    <name type="scientific">Flagellimonas pelagia</name>
    <dbReference type="NCBI Taxonomy" id="2306998"/>
    <lineage>
        <taxon>Bacteria</taxon>
        <taxon>Pseudomonadati</taxon>
        <taxon>Bacteroidota</taxon>
        <taxon>Flavobacteriia</taxon>
        <taxon>Flavobacteriales</taxon>
        <taxon>Flavobacteriaceae</taxon>
        <taxon>Flagellimonas</taxon>
    </lineage>
</organism>
<dbReference type="Proteomes" id="UP000266691">
    <property type="component" value="Unassembled WGS sequence"/>
</dbReference>
<keyword evidence="3" id="KW-0732">Signal</keyword>
<evidence type="ECO:0000313" key="10">
    <source>
        <dbReference type="Proteomes" id="UP000266691"/>
    </source>
</evidence>
<dbReference type="EMBL" id="VNWK01000018">
    <property type="protein sequence ID" value="TXJ96931.1"/>
    <property type="molecule type" value="Genomic_DNA"/>
</dbReference>
<dbReference type="SUPFAM" id="SSF48452">
    <property type="entry name" value="TPR-like"/>
    <property type="match status" value="1"/>
</dbReference>
<dbReference type="InterPro" id="IPR012944">
    <property type="entry name" value="SusD_RagB_dom"/>
</dbReference>
<dbReference type="OrthoDB" id="5694214at2"/>
<dbReference type="InterPro" id="IPR033985">
    <property type="entry name" value="SusD-like_N"/>
</dbReference>
<dbReference type="Pfam" id="PF14322">
    <property type="entry name" value="SusD-like_3"/>
    <property type="match status" value="1"/>
</dbReference>
<protein>
    <submittedName>
        <fullName evidence="8">RagB/SusD family nutrient uptake outer membrane protein</fullName>
    </submittedName>
</protein>
<dbReference type="RefSeq" id="WP_036379417.1">
    <property type="nucleotide sequence ID" value="NZ_QXFI01000018.1"/>
</dbReference>
<evidence type="ECO:0000259" key="7">
    <source>
        <dbReference type="Pfam" id="PF14322"/>
    </source>
</evidence>
<keyword evidence="11" id="KW-1185">Reference proteome</keyword>
<feature type="domain" description="RagB/SusD" evidence="6">
    <location>
        <begin position="354"/>
        <end position="475"/>
    </location>
</feature>
<accession>A0A3A1NIV3</accession>
<reference evidence="9 11" key="2">
    <citation type="submission" date="2019-07" db="EMBL/GenBank/DDBJ databases">
        <title>Draft genome of two Muricauda strains isolated from deep sea.</title>
        <authorList>
            <person name="Sun C."/>
        </authorList>
    </citation>
    <scope>NUCLEOTIDE SEQUENCE [LARGE SCALE GENOMIC DNA]</scope>
    <source>
        <strain evidence="9 11">72</strain>
    </source>
</reference>
<comment type="caution">
    <text evidence="8">The sequence shown here is derived from an EMBL/GenBank/DDBJ whole genome shotgun (WGS) entry which is preliminary data.</text>
</comment>
<evidence type="ECO:0000256" key="3">
    <source>
        <dbReference type="ARBA" id="ARBA00022729"/>
    </source>
</evidence>
<proteinExistence type="inferred from homology"/>
<evidence type="ECO:0000256" key="2">
    <source>
        <dbReference type="ARBA" id="ARBA00006275"/>
    </source>
</evidence>
<dbReference type="InterPro" id="IPR011990">
    <property type="entry name" value="TPR-like_helical_dom_sf"/>
</dbReference>
<sequence>MKTYYYRIALTIMLSGLLGCEERLEEEVFSELSPSTLFTSEQGLSSLLNAAYAYSHRAGDDESWSPYYLGTMPAGEVWGAGGSIESVWQSLIDYNWDSNHGQLIPVWIVYFSSIRDANLVLDNLDNDSFSNDFKQRTEAEAHFIRGWAYSELYKLFGRVPIYRSSTDDPLLPRSTDEETQAFIEQELLGAIATLPNQPPAFGKASKGVAMSVLAKFYLNTKQWQKAADMSSGVIDLGLYSLLPNYSDVFEISNEGNAEVIWALPKDAAGAGQFMNALIFPPDYPRPFPNNSVFAARTYLFDDFVNSFEATDTRTSRIITEWQSTATGELVMGLGNDQSHPYKLPFDPNAVGASAGNDIIVIRYADILLTRAEALNELNGPTQEAIDLINEVRNRAGATPLNLGSFGKDSLRDAILSEREWEFYFEGNAREDQIRHGVMISRAQARGKNAQDFHVLYPIPQRELDANSNLEQNPGY</sequence>
<evidence type="ECO:0000259" key="6">
    <source>
        <dbReference type="Pfam" id="PF07980"/>
    </source>
</evidence>
<evidence type="ECO:0000313" key="9">
    <source>
        <dbReference type="EMBL" id="TXJ96931.1"/>
    </source>
</evidence>
<dbReference type="GO" id="GO:0009279">
    <property type="term" value="C:cell outer membrane"/>
    <property type="evidence" value="ECO:0007669"/>
    <property type="project" value="UniProtKB-SubCell"/>
</dbReference>
<evidence type="ECO:0000256" key="4">
    <source>
        <dbReference type="ARBA" id="ARBA00023136"/>
    </source>
</evidence>
<evidence type="ECO:0000313" key="8">
    <source>
        <dbReference type="EMBL" id="RIV45453.1"/>
    </source>
</evidence>
<dbReference type="Gene3D" id="1.25.40.390">
    <property type="match status" value="1"/>
</dbReference>
<keyword evidence="5" id="KW-0998">Cell outer membrane</keyword>